<keyword evidence="3" id="KW-0804">Transcription</keyword>
<dbReference type="OrthoDB" id="9782219at2"/>
<organism evidence="5 6">
    <name type="scientific">Alteraurantiacibacter buctensis</name>
    <dbReference type="NCBI Taxonomy" id="1503981"/>
    <lineage>
        <taxon>Bacteria</taxon>
        <taxon>Pseudomonadati</taxon>
        <taxon>Pseudomonadota</taxon>
        <taxon>Alphaproteobacteria</taxon>
        <taxon>Sphingomonadales</taxon>
        <taxon>Erythrobacteraceae</taxon>
        <taxon>Alteraurantiacibacter</taxon>
    </lineage>
</organism>
<keyword evidence="1" id="KW-0805">Transcription regulation</keyword>
<evidence type="ECO:0000259" key="4">
    <source>
        <dbReference type="PROSITE" id="PS51118"/>
    </source>
</evidence>
<evidence type="ECO:0000256" key="3">
    <source>
        <dbReference type="ARBA" id="ARBA00023163"/>
    </source>
</evidence>
<dbReference type="PROSITE" id="PS51118">
    <property type="entry name" value="HTH_HXLR"/>
    <property type="match status" value="1"/>
</dbReference>
<keyword evidence="2" id="KW-0238">DNA-binding</keyword>
<dbReference type="InterPro" id="IPR036388">
    <property type="entry name" value="WH-like_DNA-bd_sf"/>
</dbReference>
<evidence type="ECO:0000256" key="2">
    <source>
        <dbReference type="ARBA" id="ARBA00023125"/>
    </source>
</evidence>
<dbReference type="Gene3D" id="1.10.10.10">
    <property type="entry name" value="Winged helix-like DNA-binding domain superfamily/Winged helix DNA-binding domain"/>
    <property type="match status" value="1"/>
</dbReference>
<sequence>MELQKEILHGRLHGRWYDDACGTAFALEVVGERWALLVLRELMFGPLRFSDLKAALPGISAKVLTERLAGLEQAGVVARAVLPPPARGTQVYELTPWGLMAEPMIQEMGRWAARSPIHDPRLPLSPVSLMLSLRTMLDRKAAKGKSADVGFAVAGQEFRARLEDRKLPITREPVAGAQIVVRAPDAALVAATIYAGVPASDLPGLVIEGDTKQWQRFAALFSLPPKVG</sequence>
<evidence type="ECO:0000313" key="6">
    <source>
        <dbReference type="Proteomes" id="UP000466966"/>
    </source>
</evidence>
<gene>
    <name evidence="5" type="ORF">GRI99_13645</name>
</gene>
<dbReference type="RefSeq" id="WP_160772582.1">
    <property type="nucleotide sequence ID" value="NZ_WTYV01000005.1"/>
</dbReference>
<dbReference type="PANTHER" id="PTHR33204">
    <property type="entry name" value="TRANSCRIPTIONAL REGULATOR, MARR FAMILY"/>
    <property type="match status" value="1"/>
</dbReference>
<keyword evidence="6" id="KW-1185">Reference proteome</keyword>
<protein>
    <submittedName>
        <fullName evidence="5">Transcriptional regulator</fullName>
    </submittedName>
</protein>
<feature type="domain" description="HTH hxlR-type" evidence="4">
    <location>
        <begin position="21"/>
        <end position="120"/>
    </location>
</feature>
<dbReference type="EMBL" id="WTYV01000005">
    <property type="protein sequence ID" value="MXO72671.1"/>
    <property type="molecule type" value="Genomic_DNA"/>
</dbReference>
<proteinExistence type="predicted"/>
<name>A0A844Z119_9SPHN</name>
<accession>A0A844Z119</accession>
<dbReference type="GO" id="GO:0003677">
    <property type="term" value="F:DNA binding"/>
    <property type="evidence" value="ECO:0007669"/>
    <property type="project" value="UniProtKB-KW"/>
</dbReference>
<evidence type="ECO:0000256" key="1">
    <source>
        <dbReference type="ARBA" id="ARBA00023015"/>
    </source>
</evidence>
<dbReference type="AlphaFoldDB" id="A0A844Z119"/>
<evidence type="ECO:0000313" key="5">
    <source>
        <dbReference type="EMBL" id="MXO72671.1"/>
    </source>
</evidence>
<comment type="caution">
    <text evidence="5">The sequence shown here is derived from an EMBL/GenBank/DDBJ whole genome shotgun (WGS) entry which is preliminary data.</text>
</comment>
<dbReference type="InterPro" id="IPR036390">
    <property type="entry name" value="WH_DNA-bd_sf"/>
</dbReference>
<dbReference type="SUPFAM" id="SSF46785">
    <property type="entry name" value="Winged helix' DNA-binding domain"/>
    <property type="match status" value="1"/>
</dbReference>
<dbReference type="InterPro" id="IPR002577">
    <property type="entry name" value="HTH_HxlR"/>
</dbReference>
<dbReference type="PANTHER" id="PTHR33204:SF18">
    <property type="entry name" value="TRANSCRIPTIONAL REGULATORY PROTEIN"/>
    <property type="match status" value="1"/>
</dbReference>
<reference evidence="5 6" key="1">
    <citation type="submission" date="2019-12" db="EMBL/GenBank/DDBJ databases">
        <title>Genomic-based taxomic classification of the family Erythrobacteraceae.</title>
        <authorList>
            <person name="Xu L."/>
        </authorList>
    </citation>
    <scope>NUCLEOTIDE SEQUENCE [LARGE SCALE GENOMIC DNA]</scope>
    <source>
        <strain evidence="5 6">M0322</strain>
    </source>
</reference>
<dbReference type="Pfam" id="PF01638">
    <property type="entry name" value="HxlR"/>
    <property type="match status" value="1"/>
</dbReference>
<dbReference type="Proteomes" id="UP000466966">
    <property type="component" value="Unassembled WGS sequence"/>
</dbReference>